<keyword evidence="2" id="KW-1185">Reference proteome</keyword>
<dbReference type="EMBL" id="JACASE010000014">
    <property type="protein sequence ID" value="KAF6409763.1"/>
    <property type="molecule type" value="Genomic_DNA"/>
</dbReference>
<dbReference type="Proteomes" id="UP000593571">
    <property type="component" value="Unassembled WGS sequence"/>
</dbReference>
<organism evidence="1 2">
    <name type="scientific">Rousettus aegyptiacus</name>
    <name type="common">Egyptian fruit bat</name>
    <name type="synonym">Pteropus aegyptiacus</name>
    <dbReference type="NCBI Taxonomy" id="9407"/>
    <lineage>
        <taxon>Eukaryota</taxon>
        <taxon>Metazoa</taxon>
        <taxon>Chordata</taxon>
        <taxon>Craniata</taxon>
        <taxon>Vertebrata</taxon>
        <taxon>Euteleostomi</taxon>
        <taxon>Mammalia</taxon>
        <taxon>Eutheria</taxon>
        <taxon>Laurasiatheria</taxon>
        <taxon>Chiroptera</taxon>
        <taxon>Yinpterochiroptera</taxon>
        <taxon>Pteropodoidea</taxon>
        <taxon>Pteropodidae</taxon>
        <taxon>Rousettinae</taxon>
        <taxon>Rousettus</taxon>
    </lineage>
</organism>
<evidence type="ECO:0000313" key="2">
    <source>
        <dbReference type="Proteomes" id="UP000593571"/>
    </source>
</evidence>
<name>A0A7J8CFV0_ROUAE</name>
<gene>
    <name evidence="1" type="ORF">HJG63_004828</name>
</gene>
<proteinExistence type="predicted"/>
<protein>
    <submittedName>
        <fullName evidence="1">Family with sequence similarity 174 member B</fullName>
    </submittedName>
</protein>
<dbReference type="AlphaFoldDB" id="A0A7J8CFV0"/>
<sequence length="86" mass="9589">MMRMTRTRTPQYSTSNTGKTCFPSRWHPVESWSAAAQGAKDLDAILPEVLKPKQTLFMKLAPFCVLNICSECHHRGVASAALRTPL</sequence>
<accession>A0A7J8CFV0</accession>
<reference evidence="1 2" key="1">
    <citation type="journal article" date="2020" name="Nature">
        <title>Six reference-quality genomes reveal evolution of bat adaptations.</title>
        <authorList>
            <person name="Jebb D."/>
            <person name="Huang Z."/>
            <person name="Pippel M."/>
            <person name="Hughes G.M."/>
            <person name="Lavrichenko K."/>
            <person name="Devanna P."/>
            <person name="Winkler S."/>
            <person name="Jermiin L.S."/>
            <person name="Skirmuntt E.C."/>
            <person name="Katzourakis A."/>
            <person name="Burkitt-Gray L."/>
            <person name="Ray D.A."/>
            <person name="Sullivan K.A.M."/>
            <person name="Roscito J.G."/>
            <person name="Kirilenko B.M."/>
            <person name="Davalos L.M."/>
            <person name="Corthals A.P."/>
            <person name="Power M.L."/>
            <person name="Jones G."/>
            <person name="Ransome R.D."/>
            <person name="Dechmann D.K.N."/>
            <person name="Locatelli A.G."/>
            <person name="Puechmaille S.J."/>
            <person name="Fedrigo O."/>
            <person name="Jarvis E.D."/>
            <person name="Hiller M."/>
            <person name="Vernes S.C."/>
            <person name="Myers E.W."/>
            <person name="Teeling E.C."/>
        </authorList>
    </citation>
    <scope>NUCLEOTIDE SEQUENCE [LARGE SCALE GENOMIC DNA]</scope>
    <source>
        <strain evidence="1">MRouAeg1</strain>
        <tissue evidence="1">Muscle</tissue>
    </source>
</reference>
<comment type="caution">
    <text evidence="1">The sequence shown here is derived from an EMBL/GenBank/DDBJ whole genome shotgun (WGS) entry which is preliminary data.</text>
</comment>
<evidence type="ECO:0000313" key="1">
    <source>
        <dbReference type="EMBL" id="KAF6409763.1"/>
    </source>
</evidence>